<protein>
    <recommendedName>
        <fullName evidence="2">26S proteasome non-ATPase regulatory subunit 1/RPN2 N-terminal domain-containing protein</fullName>
    </recommendedName>
</protein>
<dbReference type="Pfam" id="PF21505">
    <property type="entry name" value="RPN2_N"/>
    <property type="match status" value="1"/>
</dbReference>
<name>A0ABR2GCE7_9ROSI</name>
<keyword evidence="1" id="KW-0677">Repeat</keyword>
<dbReference type="Proteomes" id="UP001472677">
    <property type="component" value="Unassembled WGS sequence"/>
</dbReference>
<gene>
    <name evidence="3" type="ORF">V6N12_050024</name>
</gene>
<feature type="domain" description="26S proteasome non-ATPase regulatory subunit 1/RPN2 N-terminal" evidence="2">
    <location>
        <begin position="157"/>
        <end position="288"/>
    </location>
</feature>
<sequence>MSLICISSCVNDAREPQVTEGNVCESLQVAGVGDRGAHWGPSMVIDYPLELSMVFRVGRRIRRAIGGTPKENGIDSHKPLPAVKEIIEVVEIDKVGGQEAHDVKSLKDYEAPLTVREYVSKARLRTLVKGRFEGEQFYTLAYIAYTDYVTPSIIVPTNLSQRQLDAMFVSRVFYYLGELNDSMPYALGVDPLFDVSKDSDYVHTLLAKTIDDYVILWFKAVKSSDEAATVNPRLEAIVERMLNRYIMDGKYKQVMGIAIECQRLDKLEEAITISNNVHMTSAYSIIVCHLFVCCREYR</sequence>
<evidence type="ECO:0000313" key="4">
    <source>
        <dbReference type="Proteomes" id="UP001472677"/>
    </source>
</evidence>
<keyword evidence="4" id="KW-1185">Reference proteome</keyword>
<reference evidence="3 4" key="1">
    <citation type="journal article" date="2024" name="G3 (Bethesda)">
        <title>Genome assembly of Hibiscus sabdariffa L. provides insights into metabolisms of medicinal natural products.</title>
        <authorList>
            <person name="Kim T."/>
        </authorList>
    </citation>
    <scope>NUCLEOTIDE SEQUENCE [LARGE SCALE GENOMIC DNA]</scope>
    <source>
        <strain evidence="3">TK-2024</strain>
        <tissue evidence="3">Old leaves</tissue>
    </source>
</reference>
<dbReference type="PANTHER" id="PTHR10943">
    <property type="entry name" value="26S PROTEASOME NON-ATPASE REGULATORY SUBUNIT"/>
    <property type="match status" value="1"/>
</dbReference>
<evidence type="ECO:0000313" key="3">
    <source>
        <dbReference type="EMBL" id="KAK8600166.1"/>
    </source>
</evidence>
<accession>A0ABR2GCE7</accession>
<dbReference type="EMBL" id="JBBPBM010000001">
    <property type="protein sequence ID" value="KAK8600166.1"/>
    <property type="molecule type" value="Genomic_DNA"/>
</dbReference>
<evidence type="ECO:0000256" key="1">
    <source>
        <dbReference type="ARBA" id="ARBA00022737"/>
    </source>
</evidence>
<organism evidence="3 4">
    <name type="scientific">Hibiscus sabdariffa</name>
    <name type="common">roselle</name>
    <dbReference type="NCBI Taxonomy" id="183260"/>
    <lineage>
        <taxon>Eukaryota</taxon>
        <taxon>Viridiplantae</taxon>
        <taxon>Streptophyta</taxon>
        <taxon>Embryophyta</taxon>
        <taxon>Tracheophyta</taxon>
        <taxon>Spermatophyta</taxon>
        <taxon>Magnoliopsida</taxon>
        <taxon>eudicotyledons</taxon>
        <taxon>Gunneridae</taxon>
        <taxon>Pentapetalae</taxon>
        <taxon>rosids</taxon>
        <taxon>malvids</taxon>
        <taxon>Malvales</taxon>
        <taxon>Malvaceae</taxon>
        <taxon>Malvoideae</taxon>
        <taxon>Hibiscus</taxon>
    </lineage>
</organism>
<comment type="caution">
    <text evidence="3">The sequence shown here is derived from an EMBL/GenBank/DDBJ whole genome shotgun (WGS) entry which is preliminary data.</text>
</comment>
<dbReference type="InterPro" id="IPR048570">
    <property type="entry name" value="PSMD1_RPN2_N"/>
</dbReference>
<dbReference type="PANTHER" id="PTHR10943:SF2">
    <property type="entry name" value="26S PROTEASOME NON-ATPASE REGULATORY SUBUNIT 1"/>
    <property type="match status" value="1"/>
</dbReference>
<proteinExistence type="predicted"/>
<evidence type="ECO:0000259" key="2">
    <source>
        <dbReference type="Pfam" id="PF21505"/>
    </source>
</evidence>